<dbReference type="EMBL" id="JBBPBN010000016">
    <property type="protein sequence ID" value="KAK9020531.1"/>
    <property type="molecule type" value="Genomic_DNA"/>
</dbReference>
<dbReference type="InterPro" id="IPR006563">
    <property type="entry name" value="POX_dom"/>
</dbReference>
<evidence type="ECO:0000313" key="12">
    <source>
        <dbReference type="Proteomes" id="UP001396334"/>
    </source>
</evidence>
<evidence type="ECO:0000313" key="11">
    <source>
        <dbReference type="EMBL" id="KAK9020531.1"/>
    </source>
</evidence>
<feature type="compositionally biased region" description="Polar residues" evidence="9">
    <location>
        <begin position="524"/>
        <end position="542"/>
    </location>
</feature>
<dbReference type="Proteomes" id="UP001396334">
    <property type="component" value="Unassembled WGS sequence"/>
</dbReference>
<feature type="compositionally biased region" description="Basic and acidic residues" evidence="9">
    <location>
        <begin position="510"/>
        <end position="523"/>
    </location>
</feature>
<evidence type="ECO:0000256" key="2">
    <source>
        <dbReference type="ARBA" id="ARBA00006454"/>
    </source>
</evidence>
<dbReference type="CDD" id="cd00086">
    <property type="entry name" value="homeodomain"/>
    <property type="match status" value="1"/>
</dbReference>
<evidence type="ECO:0000256" key="6">
    <source>
        <dbReference type="ARBA" id="ARBA00023163"/>
    </source>
</evidence>
<evidence type="ECO:0000256" key="9">
    <source>
        <dbReference type="SAM" id="MobiDB-lite"/>
    </source>
</evidence>
<organism evidence="11 12">
    <name type="scientific">Hibiscus sabdariffa</name>
    <name type="common">roselle</name>
    <dbReference type="NCBI Taxonomy" id="183260"/>
    <lineage>
        <taxon>Eukaryota</taxon>
        <taxon>Viridiplantae</taxon>
        <taxon>Streptophyta</taxon>
        <taxon>Embryophyta</taxon>
        <taxon>Tracheophyta</taxon>
        <taxon>Spermatophyta</taxon>
        <taxon>Magnoliopsida</taxon>
        <taxon>eudicotyledons</taxon>
        <taxon>Gunneridae</taxon>
        <taxon>Pentapetalae</taxon>
        <taxon>rosids</taxon>
        <taxon>malvids</taxon>
        <taxon>Malvales</taxon>
        <taxon>Malvaceae</taxon>
        <taxon>Malvoideae</taxon>
        <taxon>Hibiscus</taxon>
    </lineage>
</organism>
<dbReference type="SMART" id="SM00389">
    <property type="entry name" value="HOX"/>
    <property type="match status" value="1"/>
</dbReference>
<sequence>MKSEVLVCAVTGFQVRQESFKVQRNIMATYCTGSNNRKETAPMIYLREPAPHSFPEAPTLPSNTIMHMNSGSYLDAFAGNSQLQNNSIQTQAVGNSDSNPQQKESLSSLGGSCVGEHSFGAWRDGRSEILSMHSMGGTAGVLHSGQNLQGKGLSLSLGTQIPSGTQMTPITYRNPSSGFASFLSPNPSLTGEGGTGNELSRNAVYLPPGISGGNQDSNKVDLSTYGMPSITKGIPNSRYLKAAQQLLDEVVNVQMALKQCNGEKNQSSEENRVKSSQKDDGGLKKVLSNQQESSNNSPNLLSFSERQELENKLTKLLSMLDEIERRYKQYCHQMQIIVSSFDVIAGCGTAKPYTALALQTISCHFRCLRDAINSQIRVTRESLGEQDNSENSRVGIIRLCYVDQQLQQQRALQQLGMMQQHAWRPQRGLPGSSVSLLRAWLFEHFLHPYPKDSDKIMLARKTGLTRSQVANWFVNARVRLWKPMVEEMYKEEFADAEIDSNSSAGNSIKATKDDTRTSEDKDVQQSGTSSAMERCNTRQLVDSNAGHVPDVVDMTGPITGAGFQNVMQGEAETMFLKLREEQRPNIDDSNLFPDTISHPDGNTGQFITAAAAYHMSGFETFGNGAGVSLTLGLQHCDGGYIPISGGGHRNFVAMRGDDIYNPAASGAET</sequence>
<reference evidence="11 12" key="1">
    <citation type="journal article" date="2024" name="G3 (Bethesda)">
        <title>Genome assembly of Hibiscus sabdariffa L. provides insights into metabolisms of medicinal natural products.</title>
        <authorList>
            <person name="Kim T."/>
        </authorList>
    </citation>
    <scope>NUCLEOTIDE SEQUENCE [LARGE SCALE GENOMIC DNA]</scope>
    <source>
        <strain evidence="11">TK-2024</strain>
        <tissue evidence="11">Old leaves</tissue>
    </source>
</reference>
<dbReference type="SUPFAM" id="SSF46689">
    <property type="entry name" value="Homeodomain-like"/>
    <property type="match status" value="1"/>
</dbReference>
<comment type="subcellular location">
    <subcellularLocation>
        <location evidence="1 8">Nucleus</location>
    </subcellularLocation>
</comment>
<evidence type="ECO:0000256" key="4">
    <source>
        <dbReference type="ARBA" id="ARBA00023125"/>
    </source>
</evidence>
<name>A0ABR2S5L9_9ROSI</name>
<feature type="compositionally biased region" description="Basic and acidic residues" evidence="9">
    <location>
        <begin position="266"/>
        <end position="283"/>
    </location>
</feature>
<feature type="compositionally biased region" description="Low complexity" evidence="9">
    <location>
        <begin position="287"/>
        <end position="303"/>
    </location>
</feature>
<evidence type="ECO:0000256" key="3">
    <source>
        <dbReference type="ARBA" id="ARBA00023015"/>
    </source>
</evidence>
<comment type="caution">
    <text evidence="11">The sequence shown here is derived from an EMBL/GenBank/DDBJ whole genome shotgun (WGS) entry which is preliminary data.</text>
</comment>
<feature type="region of interest" description="Disordered" evidence="9">
    <location>
        <begin position="500"/>
        <end position="548"/>
    </location>
</feature>
<evidence type="ECO:0000256" key="7">
    <source>
        <dbReference type="ARBA" id="ARBA00023242"/>
    </source>
</evidence>
<feature type="domain" description="Homeobox" evidence="10">
    <location>
        <begin position="420"/>
        <end position="483"/>
    </location>
</feature>
<comment type="similarity">
    <text evidence="2">Belongs to the TALE/BELL homeobox family.</text>
</comment>
<dbReference type="PROSITE" id="PS50071">
    <property type="entry name" value="HOMEOBOX_2"/>
    <property type="match status" value="1"/>
</dbReference>
<gene>
    <name evidence="11" type="ORF">V6N11_010552</name>
</gene>
<dbReference type="InterPro" id="IPR001356">
    <property type="entry name" value="HD"/>
</dbReference>
<evidence type="ECO:0000256" key="1">
    <source>
        <dbReference type="ARBA" id="ARBA00004123"/>
    </source>
</evidence>
<keyword evidence="7 8" id="KW-0539">Nucleus</keyword>
<keyword evidence="4 8" id="KW-0238">DNA-binding</keyword>
<dbReference type="InterPro" id="IPR009057">
    <property type="entry name" value="Homeodomain-like_sf"/>
</dbReference>
<accession>A0ABR2S5L9</accession>
<keyword evidence="3" id="KW-0805">Transcription regulation</keyword>
<dbReference type="InterPro" id="IPR008422">
    <property type="entry name" value="KN_HD"/>
</dbReference>
<feature type="region of interest" description="Disordered" evidence="9">
    <location>
        <begin position="90"/>
        <end position="110"/>
    </location>
</feature>
<keyword evidence="12" id="KW-1185">Reference proteome</keyword>
<proteinExistence type="inferred from homology"/>
<evidence type="ECO:0000256" key="8">
    <source>
        <dbReference type="PROSITE-ProRule" id="PRU00108"/>
    </source>
</evidence>
<dbReference type="Gene3D" id="1.10.10.60">
    <property type="entry name" value="Homeodomain-like"/>
    <property type="match status" value="1"/>
</dbReference>
<keyword evidence="5 8" id="KW-0371">Homeobox</keyword>
<feature type="DNA-binding region" description="Homeobox" evidence="8">
    <location>
        <begin position="422"/>
        <end position="484"/>
    </location>
</feature>
<keyword evidence="6" id="KW-0804">Transcription</keyword>
<evidence type="ECO:0000259" key="10">
    <source>
        <dbReference type="PROSITE" id="PS50071"/>
    </source>
</evidence>
<dbReference type="PANTHER" id="PTHR11850">
    <property type="entry name" value="HOMEOBOX PROTEIN TRANSCRIPTION FACTORS"/>
    <property type="match status" value="1"/>
</dbReference>
<dbReference type="Pfam" id="PF05920">
    <property type="entry name" value="Homeobox_KN"/>
    <property type="match status" value="1"/>
</dbReference>
<evidence type="ECO:0000256" key="5">
    <source>
        <dbReference type="ARBA" id="ARBA00023155"/>
    </source>
</evidence>
<feature type="region of interest" description="Disordered" evidence="9">
    <location>
        <begin position="261"/>
        <end position="303"/>
    </location>
</feature>
<dbReference type="SMART" id="SM00574">
    <property type="entry name" value="POX"/>
    <property type="match status" value="1"/>
</dbReference>
<dbReference type="InterPro" id="IPR050224">
    <property type="entry name" value="TALE_homeobox"/>
</dbReference>
<protein>
    <recommendedName>
        <fullName evidence="10">Homeobox domain-containing protein</fullName>
    </recommendedName>
</protein>
<dbReference type="Pfam" id="PF07526">
    <property type="entry name" value="POX"/>
    <property type="match status" value="1"/>
</dbReference>
<feature type="compositionally biased region" description="Polar residues" evidence="9">
    <location>
        <begin position="500"/>
        <end position="509"/>
    </location>
</feature>